<keyword evidence="7 17" id="KW-0732">Signal</keyword>
<keyword evidence="10" id="KW-0325">Glycoprotein</keyword>
<comment type="catalytic activity">
    <reaction evidence="14">
        <text>1D-myo-inositol hexakisphosphate + H2O = 1D-myo-inositol 1,2,4,5,6-pentakisphosphate + phosphate</text>
        <dbReference type="Rhea" id="RHEA:16989"/>
        <dbReference type="ChEBI" id="CHEBI:15377"/>
        <dbReference type="ChEBI" id="CHEBI:43474"/>
        <dbReference type="ChEBI" id="CHEBI:57798"/>
        <dbReference type="ChEBI" id="CHEBI:58130"/>
        <dbReference type="EC" id="3.1.3.62"/>
    </reaction>
    <physiologicalReaction direction="left-to-right" evidence="14">
        <dbReference type="Rhea" id="RHEA:16990"/>
    </physiologicalReaction>
</comment>
<evidence type="ECO:0000256" key="16">
    <source>
        <dbReference type="PIRSR" id="PIRSR000894-2"/>
    </source>
</evidence>
<evidence type="ECO:0000256" key="15">
    <source>
        <dbReference type="ARBA" id="ARBA00043832"/>
    </source>
</evidence>
<dbReference type="EC" id="3.1.3.80" evidence="3"/>
<dbReference type="GO" id="GO:0003993">
    <property type="term" value="F:acid phosphatase activity"/>
    <property type="evidence" value="ECO:0007669"/>
    <property type="project" value="TreeGrafter"/>
</dbReference>
<evidence type="ECO:0000256" key="17">
    <source>
        <dbReference type="SAM" id="SignalP"/>
    </source>
</evidence>
<feature type="chain" id="PRO_5040339670" description="Multiple inositol polyphosphate phosphatase 1" evidence="17">
    <location>
        <begin position="20"/>
        <end position="452"/>
    </location>
</feature>
<sequence>MKLIVSCIVLIIVFIYAEGNFHTGKLEQRESLYQLFSTATAYDAVRGKIKKIDDCKPKTMWAFFRHGTRYPHVREMVRYRKLEDLRDRIISNHASGNGRLNQFQLYLLHDWSFNITDDQNMHLTLSGYKELYDLGKRLKKRFSHIFDKKHLESINVKRTSAERTDESEEALLQGLFGSYSSYLNDNIDDNLLKNTKQCPFWKTTTESPTLKKHIKDFENSSEAAILLHNVNNRLGFTDELTFETVKDMYDICAFENSWYHGEYSTWCGVFSTKELQLMEYLEDLTYYWKSGYGNKYTSKLGCQLVQDMIEKLNLSEYLPKANTYFAHSSGIRELLVSLGIGRCQEDLPGNRYVSPSERDNCWRTSYLTPFSANIISVLYSCKTKTGKQPKVGVYVNEKLVEIPHCNGEELCDLETFKAGYSSLVDQSYCNREFCFTGSTTGSTSSANNDNDD</sequence>
<feature type="signal peptide" evidence="17">
    <location>
        <begin position="1"/>
        <end position="19"/>
    </location>
</feature>
<evidence type="ECO:0000256" key="4">
    <source>
        <dbReference type="ARBA" id="ARBA00013040"/>
    </source>
</evidence>
<comment type="similarity">
    <text evidence="2">Belongs to the histidine acid phosphatase family. MINPP1 subfamily.</text>
</comment>
<keyword evidence="8" id="KW-0378">Hydrolase</keyword>
<feature type="disulfide bond" evidence="16">
    <location>
        <begin position="405"/>
        <end position="411"/>
    </location>
</feature>
<dbReference type="OrthoDB" id="6509975at2759"/>
<evidence type="ECO:0000256" key="14">
    <source>
        <dbReference type="ARBA" id="ARBA00043691"/>
    </source>
</evidence>
<keyword evidence="9" id="KW-0472">Membrane</keyword>
<dbReference type="EC" id="3.1.3.62" evidence="4"/>
<evidence type="ECO:0000313" key="19">
    <source>
        <dbReference type="Proteomes" id="UP001152798"/>
    </source>
</evidence>
<keyword evidence="6" id="KW-1003">Cell membrane</keyword>
<keyword evidence="19" id="KW-1185">Reference proteome</keyword>
<proteinExistence type="inferred from homology"/>
<gene>
    <name evidence="18" type="ORF">NEZAVI_LOCUS6954</name>
</gene>
<name>A0A9P0H7Z2_NEZVI</name>
<dbReference type="PANTHER" id="PTHR20963">
    <property type="entry name" value="MULTIPLE INOSITOL POLYPHOSPHATE PHOSPHATASE-RELATED"/>
    <property type="match status" value="1"/>
</dbReference>
<reference evidence="18" key="1">
    <citation type="submission" date="2022-01" db="EMBL/GenBank/DDBJ databases">
        <authorList>
            <person name="King R."/>
        </authorList>
    </citation>
    <scope>NUCLEOTIDE SEQUENCE</scope>
</reference>
<dbReference type="Gene3D" id="3.40.50.1240">
    <property type="entry name" value="Phosphoglycerate mutase-like"/>
    <property type="match status" value="1"/>
</dbReference>
<keyword evidence="16" id="KW-1015">Disulfide bond</keyword>
<comment type="catalytic activity">
    <reaction evidence="13">
        <text>1D-myo-inositol 1,2,4,5,6-pentakisphosphate + H2O = 1D-myo-inositol 1,2,5,6-tetrakisphosphate + phosphate</text>
        <dbReference type="Rhea" id="RHEA:77115"/>
        <dbReference type="ChEBI" id="CHEBI:15377"/>
        <dbReference type="ChEBI" id="CHEBI:43474"/>
        <dbReference type="ChEBI" id="CHEBI:57798"/>
        <dbReference type="ChEBI" id="CHEBI:195535"/>
        <dbReference type="EC" id="3.1.3.62"/>
    </reaction>
    <physiologicalReaction direction="left-to-right" evidence="13">
        <dbReference type="Rhea" id="RHEA:77116"/>
    </physiologicalReaction>
</comment>
<feature type="disulfide bond" evidence="16">
    <location>
        <begin position="252"/>
        <end position="267"/>
    </location>
</feature>
<evidence type="ECO:0000256" key="8">
    <source>
        <dbReference type="ARBA" id="ARBA00022801"/>
    </source>
</evidence>
<dbReference type="SUPFAM" id="SSF53254">
    <property type="entry name" value="Phosphoglycerate mutase-like"/>
    <property type="match status" value="1"/>
</dbReference>
<dbReference type="GO" id="GO:0005886">
    <property type="term" value="C:plasma membrane"/>
    <property type="evidence" value="ECO:0007669"/>
    <property type="project" value="UniProtKB-SubCell"/>
</dbReference>
<comment type="subcellular location">
    <subcellularLocation>
        <location evidence="1">Cell membrane</location>
    </subcellularLocation>
</comment>
<evidence type="ECO:0000256" key="13">
    <source>
        <dbReference type="ARBA" id="ARBA00043671"/>
    </source>
</evidence>
<evidence type="ECO:0000256" key="1">
    <source>
        <dbReference type="ARBA" id="ARBA00004236"/>
    </source>
</evidence>
<evidence type="ECO:0000256" key="9">
    <source>
        <dbReference type="ARBA" id="ARBA00023136"/>
    </source>
</evidence>
<dbReference type="Proteomes" id="UP001152798">
    <property type="component" value="Chromosome 3"/>
</dbReference>
<evidence type="ECO:0000313" key="18">
    <source>
        <dbReference type="EMBL" id="CAH1397022.1"/>
    </source>
</evidence>
<evidence type="ECO:0000256" key="3">
    <source>
        <dbReference type="ARBA" id="ARBA00012976"/>
    </source>
</evidence>
<evidence type="ECO:0000256" key="7">
    <source>
        <dbReference type="ARBA" id="ARBA00022729"/>
    </source>
</evidence>
<comment type="catalytic activity">
    <reaction evidence="15">
        <text>(2R)-2,3-bisphosphoglycerate + H2O = (2R)-2-phosphoglycerate + phosphate</text>
        <dbReference type="Rhea" id="RHEA:27381"/>
        <dbReference type="ChEBI" id="CHEBI:15377"/>
        <dbReference type="ChEBI" id="CHEBI:43474"/>
        <dbReference type="ChEBI" id="CHEBI:58248"/>
        <dbReference type="ChEBI" id="CHEBI:58289"/>
        <dbReference type="EC" id="3.1.3.80"/>
    </reaction>
    <physiologicalReaction direction="left-to-right" evidence="15">
        <dbReference type="Rhea" id="RHEA:27382"/>
    </physiologicalReaction>
</comment>
<evidence type="ECO:0000256" key="11">
    <source>
        <dbReference type="ARBA" id="ARBA00031642"/>
    </source>
</evidence>
<dbReference type="GO" id="GO:0034417">
    <property type="term" value="F:bisphosphoglycerate 3-phosphatase activity"/>
    <property type="evidence" value="ECO:0007669"/>
    <property type="project" value="UniProtKB-EC"/>
</dbReference>
<evidence type="ECO:0000256" key="2">
    <source>
        <dbReference type="ARBA" id="ARBA00008422"/>
    </source>
</evidence>
<dbReference type="PANTHER" id="PTHR20963:SF8">
    <property type="entry name" value="MULTIPLE INOSITOL POLYPHOSPHATE PHOSPHATASE 1"/>
    <property type="match status" value="1"/>
</dbReference>
<evidence type="ECO:0000256" key="12">
    <source>
        <dbReference type="ARBA" id="ARBA00043668"/>
    </source>
</evidence>
<evidence type="ECO:0000256" key="6">
    <source>
        <dbReference type="ARBA" id="ARBA00022475"/>
    </source>
</evidence>
<dbReference type="EMBL" id="OV725079">
    <property type="protein sequence ID" value="CAH1397022.1"/>
    <property type="molecule type" value="Genomic_DNA"/>
</dbReference>
<dbReference type="InterPro" id="IPR029033">
    <property type="entry name" value="His_PPase_superfam"/>
</dbReference>
<dbReference type="InterPro" id="IPR016274">
    <property type="entry name" value="Histidine_acid_Pase_euk"/>
</dbReference>
<dbReference type="GO" id="GO:0052745">
    <property type="term" value="F:inositol phosphate phosphatase activity"/>
    <property type="evidence" value="ECO:0007669"/>
    <property type="project" value="TreeGrafter"/>
</dbReference>
<evidence type="ECO:0000256" key="10">
    <source>
        <dbReference type="ARBA" id="ARBA00023180"/>
    </source>
</evidence>
<feature type="disulfide bond" evidence="16">
    <location>
        <begin position="55"/>
        <end position="381"/>
    </location>
</feature>
<evidence type="ECO:0000256" key="5">
    <source>
        <dbReference type="ARBA" id="ARBA00018097"/>
    </source>
</evidence>
<comment type="catalytic activity">
    <reaction evidence="12">
        <text>1D-myo-inositol 1,2,5,6-tetrakisphosphate + H2O = 1D-myo-inositol 1,2,6-trisphosphate + phosphate</text>
        <dbReference type="Rhea" id="RHEA:77119"/>
        <dbReference type="ChEBI" id="CHEBI:15377"/>
        <dbReference type="ChEBI" id="CHEBI:43474"/>
        <dbReference type="ChEBI" id="CHEBI:195535"/>
        <dbReference type="ChEBI" id="CHEBI:195537"/>
        <dbReference type="EC" id="3.1.3.62"/>
    </reaction>
    <physiologicalReaction direction="left-to-right" evidence="12">
        <dbReference type="Rhea" id="RHEA:77120"/>
    </physiologicalReaction>
</comment>
<dbReference type="AlphaFoldDB" id="A0A9P0H7Z2"/>
<organism evidence="18 19">
    <name type="scientific">Nezara viridula</name>
    <name type="common">Southern green stink bug</name>
    <name type="synonym">Cimex viridulus</name>
    <dbReference type="NCBI Taxonomy" id="85310"/>
    <lineage>
        <taxon>Eukaryota</taxon>
        <taxon>Metazoa</taxon>
        <taxon>Ecdysozoa</taxon>
        <taxon>Arthropoda</taxon>
        <taxon>Hexapoda</taxon>
        <taxon>Insecta</taxon>
        <taxon>Pterygota</taxon>
        <taxon>Neoptera</taxon>
        <taxon>Paraneoptera</taxon>
        <taxon>Hemiptera</taxon>
        <taxon>Heteroptera</taxon>
        <taxon>Panheteroptera</taxon>
        <taxon>Pentatomomorpha</taxon>
        <taxon>Pentatomoidea</taxon>
        <taxon>Pentatomidae</taxon>
        <taxon>Pentatominae</taxon>
        <taxon>Nezara</taxon>
    </lineage>
</organism>
<protein>
    <recommendedName>
        <fullName evidence="5">Multiple inositol polyphosphate phosphatase 1</fullName>
        <ecNumber evidence="4">3.1.3.62</ecNumber>
        <ecNumber evidence="3">3.1.3.80</ecNumber>
    </recommendedName>
    <alternativeName>
        <fullName evidence="11">2,3-bisphosphoglycerate 3-phosphatase</fullName>
    </alternativeName>
</protein>
<dbReference type="Pfam" id="PF00328">
    <property type="entry name" value="His_Phos_2"/>
    <property type="match status" value="1"/>
</dbReference>
<dbReference type="PIRSF" id="PIRSF000894">
    <property type="entry name" value="Acid_phosphatase"/>
    <property type="match status" value="1"/>
</dbReference>
<dbReference type="InterPro" id="IPR000560">
    <property type="entry name" value="His_Pase_clade-2"/>
</dbReference>
<accession>A0A9P0H7Z2</accession>
<dbReference type="CDD" id="cd07061">
    <property type="entry name" value="HP_HAP_like"/>
    <property type="match status" value="1"/>
</dbReference>